<evidence type="ECO:0000313" key="4">
    <source>
        <dbReference type="Proteomes" id="UP000518605"/>
    </source>
</evidence>
<keyword evidence="1" id="KW-0732">Signal</keyword>
<proteinExistence type="predicted"/>
<dbReference type="Pfam" id="PF00395">
    <property type="entry name" value="SLH"/>
    <property type="match status" value="1"/>
</dbReference>
<dbReference type="EMBL" id="JACHXW010000017">
    <property type="protein sequence ID" value="MBB3154611.1"/>
    <property type="molecule type" value="Genomic_DNA"/>
</dbReference>
<dbReference type="Proteomes" id="UP000518605">
    <property type="component" value="Unassembled WGS sequence"/>
</dbReference>
<evidence type="ECO:0000259" key="2">
    <source>
        <dbReference type="PROSITE" id="PS51272"/>
    </source>
</evidence>
<dbReference type="PROSITE" id="PS51272">
    <property type="entry name" value="SLH"/>
    <property type="match status" value="3"/>
</dbReference>
<dbReference type="RefSeq" id="WP_183568338.1">
    <property type="nucleotide sequence ID" value="NZ_CBCSLB010000017.1"/>
</dbReference>
<reference evidence="3 4" key="1">
    <citation type="submission" date="2020-08" db="EMBL/GenBank/DDBJ databases">
        <title>Genomic Encyclopedia of Type Strains, Phase III (KMG-III): the genomes of soil and plant-associated and newly described type strains.</title>
        <authorList>
            <person name="Whitman W."/>
        </authorList>
    </citation>
    <scope>NUCLEOTIDE SEQUENCE [LARGE SCALE GENOMIC DNA]</scope>
    <source>
        <strain evidence="3 4">CECT 8234</strain>
    </source>
</reference>
<feature type="domain" description="SLH" evidence="2">
    <location>
        <begin position="1228"/>
        <end position="1291"/>
    </location>
</feature>
<organism evidence="3 4">
    <name type="scientific">Paenibacillus endophyticus</name>
    <dbReference type="NCBI Taxonomy" id="1294268"/>
    <lineage>
        <taxon>Bacteria</taxon>
        <taxon>Bacillati</taxon>
        <taxon>Bacillota</taxon>
        <taxon>Bacilli</taxon>
        <taxon>Bacillales</taxon>
        <taxon>Paenibacillaceae</taxon>
        <taxon>Paenibacillus</taxon>
    </lineage>
</organism>
<feature type="domain" description="SLH" evidence="2">
    <location>
        <begin position="1297"/>
        <end position="1368"/>
    </location>
</feature>
<evidence type="ECO:0000313" key="3">
    <source>
        <dbReference type="EMBL" id="MBB3154611.1"/>
    </source>
</evidence>
<evidence type="ECO:0000256" key="1">
    <source>
        <dbReference type="SAM" id="SignalP"/>
    </source>
</evidence>
<accession>A0A7W5CBE7</accession>
<sequence>MKRLLSLALTLALLITLLPPFGSSQVANAAGSYFLFSNENAAPGSARIVSSQSVKIEGTINGVVGNSISYNVKQITWNGAKETEVNKTEEITTGISTSTGDNSIVISNLTLFPGLNKITFKGIAGASTVSESIYIEYRNSPMLYDLKATFENKDYVMPEDQPTMLYSTAPLVQQTGEIVISGKAPNAQKITVVINDRSYDFNVSTTSSDSRFSTSLLSIQKGLNKIILKVHNNGQIVETTREVAFYNGEVTFYDLKMATTSQSVALEPNLNFSTNAVTADSIQVTGNVILPLPLYDLTGTNPSATIPVTAANLRPLLSMELKQGSGTSGTSTTISPIASSITFTPTAIDSTTKFITVAYKYNLPALTYDQTNQLRLLAPNGAALQGSEWKTFVIRNSSLAYIYDINYLSGYDPSMTSASQLQGLQSTDIPADGVNVYAMPMGVEVLIGNYGSGPYTDLLLLNNKPASDLTAGFTQNSHTEIVYRTINNQSVPFLRAFIEVNKLPTFGTNSLSFKLKTGSTEVKTVIAKLLYGPYVKFDTLVEGMKVEYDSVRDAPLVLLNKLGLFNGQLFNVANQSDVIYKATTTAQQSVFLYINNVEIPLEANVSQTKFKPTGTTESIFNILNKAGENTVKFVFRTTKNTYENTFKFNVVPTNLPVIPAPNTDGVYPYSANLSTPLPNDANFPKQGSIYTTKEARLNVYGTFDFIDLGGETTFAAGHTNLNTTQGQYIVRISSPNWSTDIKWDLTREFTPTKKGVPLPAYATQPYNSGLDSNNIDKNVSTPDAKIDFFYDVDGQYFYFKIINQKMPEDGSSQVYVMTVFNSGEAGPRATYRMEIDATSIPYSILAPLVEERTTNQNYTEVIIASPGAETLLIGKEVAKKVKFIDYSQSTPQYIDAFSITVKELKPNKANKITFTITRGQDKITDFFNIVYQPANIPGAQYLEKMQSSHKVFDGNLVLAFAKNSKLVRPSYNSSTNYSGQVYSDNDILFAIANPNDGIVDRHEFESQPPNYSANSIAEGNLHIGYRFQDQARQFIKASPLFWIDGGQADNPDPSSPTFDPVTTGADPFPFPNVVGKATDSFAKRWNKFGLELAPTAPGKLTLTYDSNVSQSAGTTITVFRFDPYNSTWENIGGVVDDKKHTITVPFTKFGYYVAVKLTRGFNDINDHPYAREAMEAIYSKGVMNAVDPIGVFGADRYVTRGEFTRMIIRALDTPLNYGGDLHFSYYPETITNASNANAIYDYRYIETAARAGFVRGTRPGFFDEDIDLSRQDASVVLARALNLKLETDAKKAKAALDKTYKDSGSFDYYSIPAVIAIQKKAFIQGSLIDPSNPKGGSVFNPKAKLLRSDAAIIIARVMADLKKLPKIYSQ</sequence>
<protein>
    <recommendedName>
        <fullName evidence="2">SLH domain-containing protein</fullName>
    </recommendedName>
</protein>
<comment type="caution">
    <text evidence="3">The sequence shown here is derived from an EMBL/GenBank/DDBJ whole genome shotgun (WGS) entry which is preliminary data.</text>
</comment>
<feature type="signal peptide" evidence="1">
    <location>
        <begin position="1"/>
        <end position="29"/>
    </location>
</feature>
<gene>
    <name evidence="3" type="ORF">FHS16_004693</name>
</gene>
<keyword evidence="4" id="KW-1185">Reference proteome</keyword>
<feature type="chain" id="PRO_5030640262" description="SLH domain-containing protein" evidence="1">
    <location>
        <begin position="30"/>
        <end position="1370"/>
    </location>
</feature>
<feature type="domain" description="SLH" evidence="2">
    <location>
        <begin position="1157"/>
        <end position="1221"/>
    </location>
</feature>
<dbReference type="InterPro" id="IPR001119">
    <property type="entry name" value="SLH_dom"/>
</dbReference>
<name>A0A7W5CBE7_9BACL</name>